<keyword evidence="2" id="KW-0548">Nucleotidyltransferase</keyword>
<dbReference type="SUPFAM" id="SSF69572">
    <property type="entry name" value="Activating enzymes of the ubiquitin-like proteins"/>
    <property type="match status" value="1"/>
</dbReference>
<dbReference type="Gene3D" id="3.40.50.720">
    <property type="entry name" value="NAD(P)-binding Rossmann-like Domain"/>
    <property type="match status" value="1"/>
</dbReference>
<dbReference type="EMBL" id="JAINZZ010000084">
    <property type="protein sequence ID" value="MBY8882719.1"/>
    <property type="molecule type" value="Genomic_DNA"/>
</dbReference>
<comment type="caution">
    <text evidence="2">The sequence shown here is derived from an EMBL/GenBank/DDBJ whole genome shotgun (WGS) entry which is preliminary data.</text>
</comment>
<name>A0ABS7QLP0_9ACTN</name>
<keyword evidence="2" id="KW-0808">Transferase</keyword>
<accession>A0ABS7QLP0</accession>
<proteinExistence type="predicted"/>
<feature type="domain" description="THIF-type NAD/FAD binding fold" evidence="1">
    <location>
        <begin position="199"/>
        <end position="353"/>
    </location>
</feature>
<dbReference type="Proteomes" id="UP000778578">
    <property type="component" value="Unassembled WGS sequence"/>
</dbReference>
<protein>
    <submittedName>
        <fullName evidence="2">ThiF family adenylyltransferase</fullName>
    </submittedName>
</protein>
<reference evidence="2 3" key="1">
    <citation type="submission" date="2021-08" db="EMBL/GenBank/DDBJ databases">
        <title>WGS of actinomycetes from Thailand.</title>
        <authorList>
            <person name="Thawai C."/>
        </authorList>
    </citation>
    <scope>NUCLEOTIDE SEQUENCE [LARGE SCALE GENOMIC DNA]</scope>
    <source>
        <strain evidence="2 3">PLK6-54</strain>
    </source>
</reference>
<organism evidence="2 3">
    <name type="scientific">Actinacidiphila acidipaludis</name>
    <dbReference type="NCBI Taxonomy" id="2873382"/>
    <lineage>
        <taxon>Bacteria</taxon>
        <taxon>Bacillati</taxon>
        <taxon>Actinomycetota</taxon>
        <taxon>Actinomycetes</taxon>
        <taxon>Kitasatosporales</taxon>
        <taxon>Streptomycetaceae</taxon>
        <taxon>Actinacidiphila</taxon>
    </lineage>
</organism>
<dbReference type="InterPro" id="IPR035985">
    <property type="entry name" value="Ubiquitin-activating_enz"/>
</dbReference>
<evidence type="ECO:0000313" key="2">
    <source>
        <dbReference type="EMBL" id="MBY8882719.1"/>
    </source>
</evidence>
<dbReference type="InterPro" id="IPR000594">
    <property type="entry name" value="ThiF_NAD_FAD-bd"/>
</dbReference>
<evidence type="ECO:0000259" key="1">
    <source>
        <dbReference type="Pfam" id="PF00899"/>
    </source>
</evidence>
<evidence type="ECO:0000313" key="3">
    <source>
        <dbReference type="Proteomes" id="UP000778578"/>
    </source>
</evidence>
<gene>
    <name evidence="2" type="ORF">K7862_34545</name>
</gene>
<dbReference type="RefSeq" id="WP_222969262.1">
    <property type="nucleotide sequence ID" value="NZ_JAINZZ010000084.1"/>
</dbReference>
<dbReference type="Pfam" id="PF00899">
    <property type="entry name" value="ThiF"/>
    <property type="match status" value="1"/>
</dbReference>
<sequence>MSTDYSRSVLLGGRAAGVTNGALLARLRNSRVHLSAEAHLPGSVETLRVLVCNLRRWPIQLSVDPGSRTQQLDQDLLEELTAAAAGIDPDRPLRIGPVHGEALHLHVGTRPPADASVAGVPDGHGVRLRHRGHRFPRLNAAGTGLGAVLAAATLTGEAFKTVAGLPAGTFVRRPVLDFCPVLPGEQPGLATASLPRLDRVLLGGCGAIGTGIASILGLLRATGELAVVDKEVFEDPNVTSYSIGTRADAAARAPKVDLIATHLTQIDVIPVQGTIQDYIERVDAGAVPWPRLVLGGLDSVEARHDLQRLHADLTLDGSTGGPAGTTLALHEALPTGPCLRCYFTADHTAPSAEQRLHQATGLPLQRIARGEQPLTEADLEGLTDEQRQTVAPLVGKPVCGLINLIGLTGEPGDTYRPSAAFVAQQAACLVTGAWIARSSGLVTGPMRRIEYDVRFGPRPDQMTDERLPSPGCGCQTDTRLISRIRATRGAVRQARGL</sequence>
<keyword evidence="3" id="KW-1185">Reference proteome</keyword>
<dbReference type="GO" id="GO:0016779">
    <property type="term" value="F:nucleotidyltransferase activity"/>
    <property type="evidence" value="ECO:0007669"/>
    <property type="project" value="UniProtKB-KW"/>
</dbReference>